<keyword evidence="3" id="KW-0804">Transcription</keyword>
<evidence type="ECO:0000256" key="3">
    <source>
        <dbReference type="ARBA" id="ARBA00023163"/>
    </source>
</evidence>
<sequence length="275" mass="29441">MATDRTIMRALADLVGAIGTDGFAARLLDALNVLADVDLCSVFVRSRRQPLRLLLAEGRHPINAGFPMRASLDYIRTFWKSDRRIAALTRSAGNAPVVVRTSAAEIADPAWRAACYERGGVAERVSIVRAGHPAFVANGYRLGGAGGFSAVDLERIETHSGLLMAAVERHAHASAAGGPMLDEAGLAQSLLALQCGLSNREAEISAAMMLGETQEEIASRKQLSHGSVVTYRRRAYGKLGIDNRRALLRLHRRLMAGLPPGATEPANAPRGEDRG</sequence>
<dbReference type="SMART" id="SM00421">
    <property type="entry name" value="HTH_LUXR"/>
    <property type="match status" value="1"/>
</dbReference>
<dbReference type="RefSeq" id="WP_079646898.1">
    <property type="nucleotide sequence ID" value="NZ_FUYM01000002.1"/>
</dbReference>
<dbReference type="InterPro" id="IPR016032">
    <property type="entry name" value="Sig_transdc_resp-reg_C-effctor"/>
</dbReference>
<keyword evidence="2" id="KW-0238">DNA-binding</keyword>
<dbReference type="PANTHER" id="PTHR44688:SF16">
    <property type="entry name" value="DNA-BINDING TRANSCRIPTIONAL ACTIVATOR DEVR_DOSR"/>
    <property type="match status" value="1"/>
</dbReference>
<reference evidence="6" key="1">
    <citation type="submission" date="2017-02" db="EMBL/GenBank/DDBJ databases">
        <authorList>
            <person name="Varghese N."/>
            <person name="Submissions S."/>
        </authorList>
    </citation>
    <scope>NUCLEOTIDE SEQUENCE [LARGE SCALE GENOMIC DNA]</scope>
    <source>
        <strain evidence="6">UM2</strain>
    </source>
</reference>
<organism evidence="5 6">
    <name type="scientific">Rhizorhabdus histidinilytica</name>
    <dbReference type="NCBI Taxonomy" id="439228"/>
    <lineage>
        <taxon>Bacteria</taxon>
        <taxon>Pseudomonadati</taxon>
        <taxon>Pseudomonadota</taxon>
        <taxon>Alphaproteobacteria</taxon>
        <taxon>Sphingomonadales</taxon>
        <taxon>Sphingomonadaceae</taxon>
        <taxon>Rhizorhabdus</taxon>
    </lineage>
</organism>
<accession>A0A1T5AQC9</accession>
<dbReference type="InterPro" id="IPR036388">
    <property type="entry name" value="WH-like_DNA-bd_sf"/>
</dbReference>
<dbReference type="EMBL" id="FUYM01000002">
    <property type="protein sequence ID" value="SKB37126.1"/>
    <property type="molecule type" value="Genomic_DNA"/>
</dbReference>
<dbReference type="Pfam" id="PF00196">
    <property type="entry name" value="GerE"/>
    <property type="match status" value="1"/>
</dbReference>
<dbReference type="InterPro" id="IPR000792">
    <property type="entry name" value="Tscrpt_reg_LuxR_C"/>
</dbReference>
<dbReference type="GO" id="GO:0006355">
    <property type="term" value="P:regulation of DNA-templated transcription"/>
    <property type="evidence" value="ECO:0007669"/>
    <property type="project" value="InterPro"/>
</dbReference>
<dbReference type="Gene3D" id="1.10.10.10">
    <property type="entry name" value="Winged helix-like DNA-binding domain superfamily/Winged helix DNA-binding domain"/>
    <property type="match status" value="1"/>
</dbReference>
<dbReference type="SUPFAM" id="SSF46894">
    <property type="entry name" value="C-terminal effector domain of the bipartite response regulators"/>
    <property type="match status" value="1"/>
</dbReference>
<dbReference type="STRING" id="439228.SAMN06295920_102134"/>
<proteinExistence type="predicted"/>
<evidence type="ECO:0000313" key="6">
    <source>
        <dbReference type="Proteomes" id="UP000189818"/>
    </source>
</evidence>
<dbReference type="GO" id="GO:0003677">
    <property type="term" value="F:DNA binding"/>
    <property type="evidence" value="ECO:0007669"/>
    <property type="project" value="UniProtKB-KW"/>
</dbReference>
<protein>
    <submittedName>
        <fullName evidence="5">Regulatory protein, luxR family</fullName>
    </submittedName>
</protein>
<gene>
    <name evidence="5" type="ORF">SAMN06295920_102134</name>
</gene>
<dbReference type="OrthoDB" id="343383at2"/>
<evidence type="ECO:0000256" key="2">
    <source>
        <dbReference type="ARBA" id="ARBA00023125"/>
    </source>
</evidence>
<evidence type="ECO:0000259" key="4">
    <source>
        <dbReference type="PROSITE" id="PS50043"/>
    </source>
</evidence>
<dbReference type="Proteomes" id="UP000189818">
    <property type="component" value="Unassembled WGS sequence"/>
</dbReference>
<feature type="domain" description="HTH luxR-type" evidence="4">
    <location>
        <begin position="190"/>
        <end position="255"/>
    </location>
</feature>
<evidence type="ECO:0000313" key="5">
    <source>
        <dbReference type="EMBL" id="SKB37126.1"/>
    </source>
</evidence>
<name>A0A1T5AQC9_9SPHN</name>
<evidence type="ECO:0000256" key="1">
    <source>
        <dbReference type="ARBA" id="ARBA00023015"/>
    </source>
</evidence>
<keyword evidence="1" id="KW-0805">Transcription regulation</keyword>
<dbReference type="AlphaFoldDB" id="A0A1T5AQC9"/>
<keyword evidence="6" id="KW-1185">Reference proteome</keyword>
<dbReference type="PROSITE" id="PS50043">
    <property type="entry name" value="HTH_LUXR_2"/>
    <property type="match status" value="1"/>
</dbReference>
<dbReference type="PANTHER" id="PTHR44688">
    <property type="entry name" value="DNA-BINDING TRANSCRIPTIONAL ACTIVATOR DEVR_DOSR"/>
    <property type="match status" value="1"/>
</dbReference>